<dbReference type="InterPro" id="IPR000246">
    <property type="entry name" value="Peptidase_T2"/>
</dbReference>
<dbReference type="GO" id="GO:0005737">
    <property type="term" value="C:cytoplasm"/>
    <property type="evidence" value="ECO:0007669"/>
    <property type="project" value="TreeGrafter"/>
</dbReference>
<feature type="compositionally biased region" description="Basic and acidic residues" evidence="8">
    <location>
        <begin position="130"/>
        <end position="150"/>
    </location>
</feature>
<comment type="catalytic activity">
    <reaction evidence="4">
        <text>L-asparagine + H2O = L-aspartate + NH4(+)</text>
        <dbReference type="Rhea" id="RHEA:21016"/>
        <dbReference type="ChEBI" id="CHEBI:15377"/>
        <dbReference type="ChEBI" id="CHEBI:28938"/>
        <dbReference type="ChEBI" id="CHEBI:29991"/>
        <dbReference type="ChEBI" id="CHEBI:58048"/>
        <dbReference type="EC" id="3.5.1.1"/>
    </reaction>
</comment>
<protein>
    <recommendedName>
        <fullName evidence="3">Plant-type L-asparaginase</fullName>
        <ecNumber evidence="1">3.5.1.1</ecNumber>
    </recommendedName>
    <alternativeName>
        <fullName evidence="2">L-asparagine amidohydrolase</fullName>
    </alternativeName>
</protein>
<dbReference type="InterPro" id="IPR029055">
    <property type="entry name" value="Ntn_hydrolases_N"/>
</dbReference>
<gene>
    <name evidence="9" type="primary">ASRGL1</name>
    <name evidence="9" type="synonym">iaaA</name>
</gene>
<feature type="region of interest" description="Disordered" evidence="8">
    <location>
        <begin position="130"/>
        <end position="153"/>
    </location>
</feature>
<evidence type="ECO:0000256" key="3">
    <source>
        <dbReference type="ARBA" id="ARBA00044776"/>
    </source>
</evidence>
<dbReference type="EMBL" id="KF900625">
    <property type="protein sequence ID" value="AIF01582.1"/>
    <property type="molecule type" value="Genomic_DNA"/>
</dbReference>
<sequence length="273" mass="27844">MAIQELQRLGEGMAVPAAIAHGGAGPGPSRQTNVEVSISRAVEILEAGGSAVEAAVEACVVLEDDPVFNAGTGAVYRTDGSVLLDASLQTSDGRMGFVIAMRDTPNPIRVAADLLDEEINGLAGDGAREWADSRGHPKAAVEGRPPRPESGDTVGVIARDSTGALACATSTGGTSFRPPGRVGDVPLPGSGFWADHGLAVAATGVGEAITRSLLSYRVHDRVISTGASLESAMHWGVGELIEDDVSVGLISLSSEGLGSGHSNTDMPWAAWLG</sequence>
<feature type="binding site" evidence="6">
    <location>
        <begin position="181"/>
        <end position="184"/>
    </location>
    <ligand>
        <name>substrate</name>
    </ligand>
</feature>
<evidence type="ECO:0000256" key="4">
    <source>
        <dbReference type="ARBA" id="ARBA00049366"/>
    </source>
</evidence>
<evidence type="ECO:0000256" key="2">
    <source>
        <dbReference type="ARBA" id="ARBA00030414"/>
    </source>
</evidence>
<evidence type="ECO:0000256" key="1">
    <source>
        <dbReference type="ARBA" id="ARBA00012920"/>
    </source>
</evidence>
<dbReference type="GO" id="GO:0004067">
    <property type="term" value="F:asparaginase activity"/>
    <property type="evidence" value="ECO:0007669"/>
    <property type="project" value="UniProtKB-EC"/>
</dbReference>
<feature type="active site" description="Nucleophile" evidence="5">
    <location>
        <position position="153"/>
    </location>
</feature>
<feature type="site" description="Cleavage; by autolysis" evidence="7">
    <location>
        <begin position="152"/>
        <end position="153"/>
    </location>
</feature>
<evidence type="ECO:0000313" key="9">
    <source>
        <dbReference type="EMBL" id="AIF01582.1"/>
    </source>
</evidence>
<name>A0A075GI38_9EURY</name>
<dbReference type="AlphaFoldDB" id="A0A075GI38"/>
<accession>A0A075GI38</accession>
<dbReference type="PANTHER" id="PTHR10188">
    <property type="entry name" value="L-ASPARAGINASE"/>
    <property type="match status" value="1"/>
</dbReference>
<dbReference type="EC" id="3.5.1.1" evidence="1"/>
<evidence type="ECO:0000256" key="7">
    <source>
        <dbReference type="PIRSR" id="PIRSR600246-3"/>
    </source>
</evidence>
<dbReference type="Gene3D" id="3.60.20.30">
    <property type="entry name" value="(Glycosyl)asparaginase"/>
    <property type="match status" value="1"/>
</dbReference>
<evidence type="ECO:0000256" key="6">
    <source>
        <dbReference type="PIRSR" id="PIRSR600246-2"/>
    </source>
</evidence>
<proteinExistence type="predicted"/>
<dbReference type="PANTHER" id="PTHR10188:SF6">
    <property type="entry name" value="N(4)-(BETA-N-ACETYLGLUCOSAMINYL)-L-ASPARAGINASE"/>
    <property type="match status" value="1"/>
</dbReference>
<dbReference type="Pfam" id="PF01112">
    <property type="entry name" value="Asparaginase_2"/>
    <property type="match status" value="2"/>
</dbReference>
<dbReference type="SUPFAM" id="SSF56235">
    <property type="entry name" value="N-terminal nucleophile aminohydrolases (Ntn hydrolases)"/>
    <property type="match status" value="1"/>
</dbReference>
<organism evidence="9">
    <name type="scientific">uncultured marine group II/III euryarchaeote KM3_149_G01</name>
    <dbReference type="NCBI Taxonomy" id="1457886"/>
    <lineage>
        <taxon>Archaea</taxon>
        <taxon>Methanobacteriati</taxon>
        <taxon>Methanobacteriota</taxon>
        <taxon>environmental samples</taxon>
    </lineage>
</organism>
<feature type="binding site" evidence="6">
    <location>
        <begin position="203"/>
        <end position="206"/>
    </location>
    <ligand>
        <name>substrate</name>
    </ligand>
</feature>
<evidence type="ECO:0000256" key="8">
    <source>
        <dbReference type="SAM" id="MobiDB-lite"/>
    </source>
</evidence>
<reference evidence="9" key="1">
    <citation type="journal article" date="2014" name="Genome Biol. Evol.">
        <title>Pangenome evidence for extensive interdomain horizontal transfer affecting lineage core and shell genes in uncultured planktonic thaumarchaeota and euryarchaeota.</title>
        <authorList>
            <person name="Deschamps P."/>
            <person name="Zivanovic Y."/>
            <person name="Moreira D."/>
            <person name="Rodriguez-Valera F."/>
            <person name="Lopez-Garcia P."/>
        </authorList>
    </citation>
    <scope>NUCLEOTIDE SEQUENCE</scope>
</reference>
<dbReference type="CDD" id="cd04703">
    <property type="entry name" value="Asparaginase_2_like_1"/>
    <property type="match status" value="1"/>
</dbReference>
<keyword evidence="9" id="KW-0378">Hydrolase</keyword>
<evidence type="ECO:0000256" key="5">
    <source>
        <dbReference type="PIRSR" id="PIRSR600246-1"/>
    </source>
</evidence>